<dbReference type="GO" id="GO:0061710">
    <property type="term" value="F:L-threonylcarbamoyladenylate synthase"/>
    <property type="evidence" value="ECO:0007669"/>
    <property type="project" value="UniProtKB-EC"/>
</dbReference>
<dbReference type="Gene3D" id="3.90.870.10">
    <property type="entry name" value="DHBP synthase"/>
    <property type="match status" value="1"/>
</dbReference>
<evidence type="ECO:0000256" key="9">
    <source>
        <dbReference type="ARBA" id="ARBA00022840"/>
    </source>
</evidence>
<accession>A0A2A2WPG2</accession>
<evidence type="ECO:0000256" key="6">
    <source>
        <dbReference type="ARBA" id="ARBA00022694"/>
    </source>
</evidence>
<comment type="catalytic activity">
    <reaction evidence="11">
        <text>L-threonine + hydrogencarbonate + ATP = L-threonylcarbamoyladenylate + diphosphate + H2O</text>
        <dbReference type="Rhea" id="RHEA:36407"/>
        <dbReference type="ChEBI" id="CHEBI:15377"/>
        <dbReference type="ChEBI" id="CHEBI:17544"/>
        <dbReference type="ChEBI" id="CHEBI:30616"/>
        <dbReference type="ChEBI" id="CHEBI:33019"/>
        <dbReference type="ChEBI" id="CHEBI:57926"/>
        <dbReference type="ChEBI" id="CHEBI:73682"/>
        <dbReference type="EC" id="2.7.7.87"/>
    </reaction>
</comment>
<evidence type="ECO:0000313" key="13">
    <source>
        <dbReference type="EMBL" id="PAY23109.1"/>
    </source>
</evidence>
<name>A0A2A2WPG2_9ACTN</name>
<evidence type="ECO:0000259" key="12">
    <source>
        <dbReference type="PROSITE" id="PS51163"/>
    </source>
</evidence>
<dbReference type="SUPFAM" id="SSF55821">
    <property type="entry name" value="YrdC/RibB"/>
    <property type="match status" value="1"/>
</dbReference>
<dbReference type="EC" id="2.7.7.87" evidence="3"/>
<keyword evidence="4" id="KW-0963">Cytoplasm</keyword>
<evidence type="ECO:0000313" key="14">
    <source>
        <dbReference type="Proteomes" id="UP000218810"/>
    </source>
</evidence>
<reference evidence="14" key="1">
    <citation type="submission" date="2017-09" db="EMBL/GenBank/DDBJ databases">
        <authorList>
            <person name="Zhang Y."/>
            <person name="Huang X."/>
            <person name="Liu J."/>
            <person name="Lu L."/>
            <person name="Peng K."/>
        </authorList>
    </citation>
    <scope>NUCLEOTIDE SEQUENCE [LARGE SCALE GENOMIC DNA]</scope>
    <source>
        <strain evidence="14">S-XJ-1</strain>
    </source>
</reference>
<evidence type="ECO:0000256" key="5">
    <source>
        <dbReference type="ARBA" id="ARBA00022679"/>
    </source>
</evidence>
<dbReference type="PANTHER" id="PTHR17490">
    <property type="entry name" value="SUA5"/>
    <property type="match status" value="1"/>
</dbReference>
<keyword evidence="5" id="KW-0808">Transferase</keyword>
<evidence type="ECO:0000256" key="3">
    <source>
        <dbReference type="ARBA" id="ARBA00012584"/>
    </source>
</evidence>
<gene>
    <name evidence="13" type="ORF">CEY15_09940</name>
</gene>
<dbReference type="InterPro" id="IPR050156">
    <property type="entry name" value="TC-AMP_synthase_SUA5"/>
</dbReference>
<feature type="domain" description="YrdC-like" evidence="12">
    <location>
        <begin position="14"/>
        <end position="199"/>
    </location>
</feature>
<keyword evidence="6" id="KW-0819">tRNA processing</keyword>
<dbReference type="EMBL" id="NTGA01000017">
    <property type="protein sequence ID" value="PAY23109.1"/>
    <property type="molecule type" value="Genomic_DNA"/>
</dbReference>
<comment type="subcellular location">
    <subcellularLocation>
        <location evidence="1">Cytoplasm</location>
    </subcellularLocation>
</comment>
<dbReference type="GO" id="GO:0005737">
    <property type="term" value="C:cytoplasm"/>
    <property type="evidence" value="ECO:0007669"/>
    <property type="project" value="UniProtKB-SubCell"/>
</dbReference>
<dbReference type="GO" id="GO:0006450">
    <property type="term" value="P:regulation of translational fidelity"/>
    <property type="evidence" value="ECO:0007669"/>
    <property type="project" value="TreeGrafter"/>
</dbReference>
<dbReference type="Pfam" id="PF01300">
    <property type="entry name" value="Sua5_yciO_yrdC"/>
    <property type="match status" value="1"/>
</dbReference>
<evidence type="ECO:0000256" key="8">
    <source>
        <dbReference type="ARBA" id="ARBA00022741"/>
    </source>
</evidence>
<dbReference type="GO" id="GO:0008033">
    <property type="term" value="P:tRNA processing"/>
    <property type="evidence" value="ECO:0007669"/>
    <property type="project" value="UniProtKB-KW"/>
</dbReference>
<dbReference type="GO" id="GO:0000049">
    <property type="term" value="F:tRNA binding"/>
    <property type="evidence" value="ECO:0007669"/>
    <property type="project" value="TreeGrafter"/>
</dbReference>
<dbReference type="InterPro" id="IPR006070">
    <property type="entry name" value="Sua5-like_dom"/>
</dbReference>
<dbReference type="Proteomes" id="UP000218810">
    <property type="component" value="Unassembled WGS sequence"/>
</dbReference>
<comment type="similarity">
    <text evidence="2">Belongs to the SUA5 family.</text>
</comment>
<keyword evidence="9" id="KW-0067">ATP-binding</keyword>
<evidence type="ECO:0000256" key="10">
    <source>
        <dbReference type="ARBA" id="ARBA00029774"/>
    </source>
</evidence>
<organism evidence="13 14">
    <name type="scientific">Dietzia natronolimnaea</name>
    <dbReference type="NCBI Taxonomy" id="161920"/>
    <lineage>
        <taxon>Bacteria</taxon>
        <taxon>Bacillati</taxon>
        <taxon>Actinomycetota</taxon>
        <taxon>Actinomycetes</taxon>
        <taxon>Mycobacteriales</taxon>
        <taxon>Dietziaceae</taxon>
        <taxon>Dietzia</taxon>
    </lineage>
</organism>
<dbReference type="OrthoDB" id="9814580at2"/>
<evidence type="ECO:0000256" key="1">
    <source>
        <dbReference type="ARBA" id="ARBA00004496"/>
    </source>
</evidence>
<dbReference type="PROSITE" id="PS51163">
    <property type="entry name" value="YRDC"/>
    <property type="match status" value="1"/>
</dbReference>
<keyword evidence="14" id="KW-1185">Reference proteome</keyword>
<proteinExistence type="inferred from homology"/>
<dbReference type="PANTHER" id="PTHR17490:SF16">
    <property type="entry name" value="THREONYLCARBAMOYL-AMP SYNTHASE"/>
    <property type="match status" value="1"/>
</dbReference>
<dbReference type="AlphaFoldDB" id="A0A2A2WPG2"/>
<dbReference type="GO" id="GO:0005524">
    <property type="term" value="F:ATP binding"/>
    <property type="evidence" value="ECO:0007669"/>
    <property type="project" value="UniProtKB-KW"/>
</dbReference>
<dbReference type="NCBIfam" id="TIGR00057">
    <property type="entry name" value="L-threonylcarbamoyladenylate synthase"/>
    <property type="match status" value="1"/>
</dbReference>
<dbReference type="RefSeq" id="WP_017837076.1">
    <property type="nucleotide sequence ID" value="NZ_NTGA01000017.1"/>
</dbReference>
<evidence type="ECO:0000256" key="11">
    <source>
        <dbReference type="ARBA" id="ARBA00048366"/>
    </source>
</evidence>
<evidence type="ECO:0000256" key="7">
    <source>
        <dbReference type="ARBA" id="ARBA00022695"/>
    </source>
</evidence>
<evidence type="ECO:0000256" key="4">
    <source>
        <dbReference type="ARBA" id="ARBA00022490"/>
    </source>
</evidence>
<dbReference type="InterPro" id="IPR017945">
    <property type="entry name" value="DHBP_synth_RibB-like_a/b_dom"/>
</dbReference>
<dbReference type="GO" id="GO:0003725">
    <property type="term" value="F:double-stranded RNA binding"/>
    <property type="evidence" value="ECO:0007669"/>
    <property type="project" value="InterPro"/>
</dbReference>
<comment type="caution">
    <text evidence="13">The sequence shown here is derived from an EMBL/GenBank/DDBJ whole genome shotgun (WGS) entry which is preliminary data.</text>
</comment>
<keyword evidence="7" id="KW-0548">Nucleotidyltransferase</keyword>
<keyword evidence="8" id="KW-0547">Nucleotide-binding</keyword>
<evidence type="ECO:0000256" key="2">
    <source>
        <dbReference type="ARBA" id="ARBA00007663"/>
    </source>
</evidence>
<protein>
    <recommendedName>
        <fullName evidence="10">L-threonylcarbamoyladenylate synthase</fullName>
        <ecNumber evidence="3">2.7.7.87</ecNumber>
    </recommendedName>
    <alternativeName>
        <fullName evidence="10">L-threonylcarbamoyladenylate synthase</fullName>
    </alternativeName>
</protein>
<sequence length="217" mass="22512">MTITYDCTEDTGREVGLSSAAGALRAGRLVVTPTDTLYGIAADAFDPDAVTLLLSAKRRGPDMPVPVLVGSWETIDGLVVSTPATARDLIRAFWPGGLSLIVHQAPSLNWNLGHTQGTVMLRMPLHPVAIELLREVGPLAVSSANVSGQPPATTVAEAREQLGDSVAVYLDGGPCSVGQPSTIVDLTGPAPRIVREGAVSAERVGEVLNTDAASLRG</sequence>